<feature type="compositionally biased region" description="Basic residues" evidence="4">
    <location>
        <begin position="196"/>
        <end position="212"/>
    </location>
</feature>
<dbReference type="CDD" id="cd01389">
    <property type="entry name" value="HMG-box_ROX1-like"/>
    <property type="match status" value="1"/>
</dbReference>
<feature type="DNA-binding region" description="HMG box" evidence="3">
    <location>
        <begin position="121"/>
        <end position="189"/>
    </location>
</feature>
<evidence type="ECO:0000256" key="4">
    <source>
        <dbReference type="SAM" id="MobiDB-lite"/>
    </source>
</evidence>
<keyword evidence="2" id="KW-0804">Transcription</keyword>
<dbReference type="Proteomes" id="UP001610334">
    <property type="component" value="Unassembled WGS sequence"/>
</dbReference>
<feature type="region of interest" description="Disordered" evidence="4">
    <location>
        <begin position="183"/>
        <end position="230"/>
    </location>
</feature>
<evidence type="ECO:0000256" key="2">
    <source>
        <dbReference type="ARBA" id="ARBA00023163"/>
    </source>
</evidence>
<evidence type="ECO:0000313" key="7">
    <source>
        <dbReference type="Proteomes" id="UP001610334"/>
    </source>
</evidence>
<dbReference type="Gene3D" id="1.10.30.10">
    <property type="entry name" value="High mobility group box domain"/>
    <property type="match status" value="1"/>
</dbReference>
<reference evidence="6 7" key="1">
    <citation type="submission" date="2024-07" db="EMBL/GenBank/DDBJ databases">
        <title>Section-level genome sequencing and comparative genomics of Aspergillus sections Usti and Cavernicolus.</title>
        <authorList>
            <consortium name="Lawrence Berkeley National Laboratory"/>
            <person name="Nybo J.L."/>
            <person name="Vesth T.C."/>
            <person name="Theobald S."/>
            <person name="Frisvad J.C."/>
            <person name="Larsen T.O."/>
            <person name="Kjaerboelling I."/>
            <person name="Rothschild-Mancinelli K."/>
            <person name="Lyhne E.K."/>
            <person name="Kogle M.E."/>
            <person name="Barry K."/>
            <person name="Clum A."/>
            <person name="Na H."/>
            <person name="Ledsgaard L."/>
            <person name="Lin J."/>
            <person name="Lipzen A."/>
            <person name="Kuo A."/>
            <person name="Riley R."/>
            <person name="Mondo S."/>
            <person name="Labutti K."/>
            <person name="Haridas S."/>
            <person name="Pangalinan J."/>
            <person name="Salamov A.A."/>
            <person name="Simmons B.A."/>
            <person name="Magnuson J.K."/>
            <person name="Chen J."/>
            <person name="Drula E."/>
            <person name="Henrissat B."/>
            <person name="Wiebenga A."/>
            <person name="Lubbers R.J."/>
            <person name="Gomes A.C."/>
            <person name="Makela M.R."/>
            <person name="Stajich J."/>
            <person name="Grigoriev I.V."/>
            <person name="Mortensen U.H."/>
            <person name="De Vries R.P."/>
            <person name="Baker S.E."/>
            <person name="Andersen M.R."/>
        </authorList>
    </citation>
    <scope>NUCLEOTIDE SEQUENCE [LARGE SCALE GENOMIC DNA]</scope>
    <source>
        <strain evidence="6 7">CBS 588.65</strain>
    </source>
</reference>
<dbReference type="SMART" id="SM00398">
    <property type="entry name" value="HMG"/>
    <property type="match status" value="1"/>
</dbReference>
<dbReference type="InterPro" id="IPR036910">
    <property type="entry name" value="HMG_box_dom_sf"/>
</dbReference>
<proteinExistence type="predicted"/>
<keyword evidence="1 3" id="KW-0238">DNA-binding</keyword>
<name>A0ABR4HN98_9EURO</name>
<dbReference type="InterPro" id="IPR050140">
    <property type="entry name" value="SRY-related_HMG-box_TF-like"/>
</dbReference>
<protein>
    <recommendedName>
        <fullName evidence="5">HMG box domain-containing protein</fullName>
    </recommendedName>
</protein>
<organism evidence="6 7">
    <name type="scientific">Aspergillus granulosus</name>
    <dbReference type="NCBI Taxonomy" id="176169"/>
    <lineage>
        <taxon>Eukaryota</taxon>
        <taxon>Fungi</taxon>
        <taxon>Dikarya</taxon>
        <taxon>Ascomycota</taxon>
        <taxon>Pezizomycotina</taxon>
        <taxon>Eurotiomycetes</taxon>
        <taxon>Eurotiomycetidae</taxon>
        <taxon>Eurotiales</taxon>
        <taxon>Aspergillaceae</taxon>
        <taxon>Aspergillus</taxon>
        <taxon>Aspergillus subgen. Nidulantes</taxon>
    </lineage>
</organism>
<evidence type="ECO:0000256" key="3">
    <source>
        <dbReference type="PROSITE-ProRule" id="PRU00267"/>
    </source>
</evidence>
<dbReference type="InterPro" id="IPR009071">
    <property type="entry name" value="HMG_box_dom"/>
</dbReference>
<dbReference type="PANTHER" id="PTHR10270">
    <property type="entry name" value="SOX TRANSCRIPTION FACTOR"/>
    <property type="match status" value="1"/>
</dbReference>
<evidence type="ECO:0000259" key="5">
    <source>
        <dbReference type="PROSITE" id="PS50118"/>
    </source>
</evidence>
<dbReference type="PANTHER" id="PTHR10270:SF161">
    <property type="entry name" value="SEX-DETERMINING REGION Y PROTEIN"/>
    <property type="match status" value="1"/>
</dbReference>
<keyword evidence="3" id="KW-0539">Nucleus</keyword>
<dbReference type="EMBL" id="JBFXLT010000020">
    <property type="protein sequence ID" value="KAL2816940.1"/>
    <property type="molecule type" value="Genomic_DNA"/>
</dbReference>
<evidence type="ECO:0000313" key="6">
    <source>
        <dbReference type="EMBL" id="KAL2816940.1"/>
    </source>
</evidence>
<keyword evidence="7" id="KW-1185">Reference proteome</keyword>
<comment type="caution">
    <text evidence="6">The sequence shown here is derived from an EMBL/GenBank/DDBJ whole genome shotgun (WGS) entry which is preliminary data.</text>
</comment>
<dbReference type="Pfam" id="PF00505">
    <property type="entry name" value="HMG_box"/>
    <property type="match status" value="1"/>
</dbReference>
<sequence length="318" mass="35339">MGTVSIAKKSTTQSPDYLTERLWQDALRNLGSTDNEVLLPTNVVDMIGQDNVEKIESRLCALLGAPVVTFIDESINALRVLRVPAFSGTSISVASHEGIAGSKSGEGLAKARAASAKPPKIPRPPNAFILYRQHHHPKVKEAYPDLSNNEISVILGKQWRDEPEQVRLNFKSMAEEYKKKHAKEYPNYQYTPRKPSERKRRATSRQYPKSKRSSIPLESPPSITAPSPNAFTPSMYPDTQNAHGMMEGYSGPLGNFDVMFDSANLADEHMDFSSNAFDALFQQTSADYDGTAMFSPLGIAERSIPNPFEFHDSVANWF</sequence>
<accession>A0ABR4HN98</accession>
<gene>
    <name evidence="6" type="ORF">BJX63DRAFT_441305</name>
</gene>
<feature type="domain" description="HMG box" evidence="5">
    <location>
        <begin position="121"/>
        <end position="189"/>
    </location>
</feature>
<feature type="compositionally biased region" description="Polar residues" evidence="4">
    <location>
        <begin position="221"/>
        <end position="230"/>
    </location>
</feature>
<evidence type="ECO:0000256" key="1">
    <source>
        <dbReference type="ARBA" id="ARBA00023125"/>
    </source>
</evidence>
<dbReference type="SUPFAM" id="SSF47095">
    <property type="entry name" value="HMG-box"/>
    <property type="match status" value="1"/>
</dbReference>
<dbReference type="PROSITE" id="PS50118">
    <property type="entry name" value="HMG_BOX_2"/>
    <property type="match status" value="1"/>
</dbReference>